<dbReference type="Pfam" id="PF20681">
    <property type="entry name" value="DUF6818"/>
    <property type="match status" value="1"/>
</dbReference>
<gene>
    <name evidence="3" type="ORF">PF007_g5416</name>
</gene>
<feature type="compositionally biased region" description="Low complexity" evidence="1">
    <location>
        <begin position="243"/>
        <end position="268"/>
    </location>
</feature>
<evidence type="ECO:0000313" key="3">
    <source>
        <dbReference type="EMBL" id="KAE9127990.1"/>
    </source>
</evidence>
<evidence type="ECO:0000256" key="1">
    <source>
        <dbReference type="SAM" id="MobiDB-lite"/>
    </source>
</evidence>
<sequence length="316" mass="35763">MRFRLPTRAVVRVVKLPRYARRQSAPQRDARPVINPRGAMRVTADESPRAQLRGPRPRDQYIPAQWSHHVIHLREQFNPLATVFPSAPHFGWCDCQSPCRVDSCRNSLMHLYCNINCCPYRGLCGNALAESSKVYLMPKHSGTTNYSMADADQLLALVEKMLPLGRDEWERLAMTFNVNRPRGSLERDFESLRRKVKVVHSTRKLTGVQEMPPLVQKAKEVKRAIYDKANVVEMDDEADNDQPTTTSPTTTSPTSASKSTRTTASTRTVRAKACKFPLPQLWVDPAAASRRAPTSRPRTSRRLQAVLRAEARSKTC</sequence>
<organism evidence="3 4">
    <name type="scientific">Phytophthora fragariae</name>
    <dbReference type="NCBI Taxonomy" id="53985"/>
    <lineage>
        <taxon>Eukaryota</taxon>
        <taxon>Sar</taxon>
        <taxon>Stramenopiles</taxon>
        <taxon>Oomycota</taxon>
        <taxon>Peronosporomycetes</taxon>
        <taxon>Peronosporales</taxon>
        <taxon>Peronosporaceae</taxon>
        <taxon>Phytophthora</taxon>
    </lineage>
</organism>
<dbReference type="InterPro" id="IPR049203">
    <property type="entry name" value="DUF6818"/>
</dbReference>
<evidence type="ECO:0000259" key="2">
    <source>
        <dbReference type="Pfam" id="PF20681"/>
    </source>
</evidence>
<feature type="domain" description="DUF6818" evidence="2">
    <location>
        <begin position="163"/>
        <end position="242"/>
    </location>
</feature>
<proteinExistence type="predicted"/>
<dbReference type="EMBL" id="QXFZ01000189">
    <property type="protein sequence ID" value="KAE9127990.1"/>
    <property type="molecule type" value="Genomic_DNA"/>
</dbReference>
<name>A0A6A3TCL0_9STRA</name>
<dbReference type="Proteomes" id="UP000441208">
    <property type="component" value="Unassembled WGS sequence"/>
</dbReference>
<reference evidence="3 4" key="1">
    <citation type="submission" date="2018-08" db="EMBL/GenBank/DDBJ databases">
        <title>Genomic investigation of the strawberry pathogen Phytophthora fragariae indicates pathogenicity is determined by transcriptional variation in three key races.</title>
        <authorList>
            <person name="Adams T.M."/>
            <person name="Armitage A.D."/>
            <person name="Sobczyk M.K."/>
            <person name="Bates H.J."/>
            <person name="Dunwell J.M."/>
            <person name="Nellist C.F."/>
            <person name="Harrison R.J."/>
        </authorList>
    </citation>
    <scope>NUCLEOTIDE SEQUENCE [LARGE SCALE GENOMIC DNA]</scope>
    <source>
        <strain evidence="3 4">NOV-71</strain>
    </source>
</reference>
<dbReference type="PANTHER" id="PTHR34409">
    <property type="entry name" value="SET DOMAIN-CONTAINING PROTEIN"/>
    <property type="match status" value="1"/>
</dbReference>
<protein>
    <recommendedName>
        <fullName evidence="2">DUF6818 domain-containing protein</fullName>
    </recommendedName>
</protein>
<dbReference type="PANTHER" id="PTHR34409:SF1">
    <property type="entry name" value="MYB-LIKE DOMAIN-CONTAINING PROTEIN"/>
    <property type="match status" value="1"/>
</dbReference>
<evidence type="ECO:0000313" key="4">
    <source>
        <dbReference type="Proteomes" id="UP000441208"/>
    </source>
</evidence>
<feature type="region of interest" description="Disordered" evidence="1">
    <location>
        <begin position="232"/>
        <end position="270"/>
    </location>
</feature>
<comment type="caution">
    <text evidence="3">The sequence shown here is derived from an EMBL/GenBank/DDBJ whole genome shotgun (WGS) entry which is preliminary data.</text>
</comment>
<dbReference type="AlphaFoldDB" id="A0A6A3TCL0"/>
<accession>A0A6A3TCL0</accession>